<gene>
    <name evidence="3" type="ORF">GS429_12335</name>
</gene>
<evidence type="ECO:0000259" key="2">
    <source>
        <dbReference type="Pfam" id="PF00582"/>
    </source>
</evidence>
<dbReference type="PANTHER" id="PTHR46268:SF24">
    <property type="entry name" value="UNIVERSAL STRESS PROTEIN"/>
    <property type="match status" value="1"/>
</dbReference>
<dbReference type="PRINTS" id="PR01438">
    <property type="entry name" value="UNVRSLSTRESS"/>
</dbReference>
<comment type="caution">
    <text evidence="3">The sequence shown here is derived from an EMBL/GenBank/DDBJ whole genome shotgun (WGS) entry which is preliminary data.</text>
</comment>
<dbReference type="SUPFAM" id="SSF52402">
    <property type="entry name" value="Adenine nucleotide alpha hydrolases-like"/>
    <property type="match status" value="1"/>
</dbReference>
<protein>
    <submittedName>
        <fullName evidence="3">Universal stress protein</fullName>
    </submittedName>
</protein>
<evidence type="ECO:0000256" key="1">
    <source>
        <dbReference type="ARBA" id="ARBA00008791"/>
    </source>
</evidence>
<name>A0A6B0VMN4_9EURY</name>
<sequence length="138" mass="15029">MTVLVAYDGSAPAQKAVKRAFDTYPDEEIVLLRVVEVGDSLTKASLNAVQEMLGDRRERTAEDLRTEIADLVTADTVDFQAETATGNPAKEVVEYAEEHDIDHIIVGSHGRKGVSRVLLGSVAEQIVRRAPVTVTVVR</sequence>
<dbReference type="Proteomes" id="UP000434101">
    <property type="component" value="Unassembled WGS sequence"/>
</dbReference>
<dbReference type="CDD" id="cd00293">
    <property type="entry name" value="USP-like"/>
    <property type="match status" value="1"/>
</dbReference>
<dbReference type="AlphaFoldDB" id="A0A6B0VMN4"/>
<evidence type="ECO:0000313" key="4">
    <source>
        <dbReference type="Proteomes" id="UP000434101"/>
    </source>
</evidence>
<dbReference type="Pfam" id="PF00582">
    <property type="entry name" value="Usp"/>
    <property type="match status" value="1"/>
</dbReference>
<keyword evidence="4" id="KW-1185">Reference proteome</keyword>
<dbReference type="InterPro" id="IPR014729">
    <property type="entry name" value="Rossmann-like_a/b/a_fold"/>
</dbReference>
<reference evidence="3 4" key="1">
    <citation type="submission" date="2020-01" db="EMBL/GenBank/DDBJ databases">
        <title>Natronorubrum sp. JWXQ-INN 674 isolated from Inner Mongolia Autonomous Region of China.</title>
        <authorList>
            <person name="Xue Q."/>
        </authorList>
    </citation>
    <scope>NUCLEOTIDE SEQUENCE [LARGE SCALE GENOMIC DNA]</scope>
    <source>
        <strain evidence="3 4">JWXQ-INN-674</strain>
    </source>
</reference>
<dbReference type="InterPro" id="IPR006016">
    <property type="entry name" value="UspA"/>
</dbReference>
<dbReference type="EMBL" id="WUYX01000038">
    <property type="protein sequence ID" value="MXV62840.1"/>
    <property type="molecule type" value="Genomic_DNA"/>
</dbReference>
<dbReference type="RefSeq" id="WP_160065656.1">
    <property type="nucleotide sequence ID" value="NZ_WUYX01000038.1"/>
</dbReference>
<proteinExistence type="inferred from homology"/>
<dbReference type="InterPro" id="IPR006015">
    <property type="entry name" value="Universal_stress_UspA"/>
</dbReference>
<organism evidence="3 4">
    <name type="scientific">Natronorubrum halalkaliphilum</name>
    <dbReference type="NCBI Taxonomy" id="2691917"/>
    <lineage>
        <taxon>Archaea</taxon>
        <taxon>Methanobacteriati</taxon>
        <taxon>Methanobacteriota</taxon>
        <taxon>Stenosarchaea group</taxon>
        <taxon>Halobacteria</taxon>
        <taxon>Halobacteriales</taxon>
        <taxon>Natrialbaceae</taxon>
        <taxon>Natronorubrum</taxon>
    </lineage>
</organism>
<dbReference type="OrthoDB" id="105697at2157"/>
<feature type="domain" description="UspA" evidence="2">
    <location>
        <begin position="2"/>
        <end position="138"/>
    </location>
</feature>
<evidence type="ECO:0000313" key="3">
    <source>
        <dbReference type="EMBL" id="MXV62840.1"/>
    </source>
</evidence>
<dbReference type="Gene3D" id="3.40.50.620">
    <property type="entry name" value="HUPs"/>
    <property type="match status" value="1"/>
</dbReference>
<accession>A0A6B0VMN4</accession>
<comment type="similarity">
    <text evidence="1">Belongs to the universal stress protein A family.</text>
</comment>
<dbReference type="PANTHER" id="PTHR46268">
    <property type="entry name" value="STRESS RESPONSE PROTEIN NHAX"/>
    <property type="match status" value="1"/>
</dbReference>